<evidence type="ECO:0000313" key="1">
    <source>
        <dbReference type="EMBL" id="MDP9832991.1"/>
    </source>
</evidence>
<gene>
    <name evidence="1" type="ORF">J2S45_001670</name>
</gene>
<protein>
    <recommendedName>
        <fullName evidence="3">DUF5047 domain-containing protein</fullName>
    </recommendedName>
</protein>
<organism evidence="1 2">
    <name type="scientific">Trueperella abortisuis</name>
    <dbReference type="NCBI Taxonomy" id="445930"/>
    <lineage>
        <taxon>Bacteria</taxon>
        <taxon>Bacillati</taxon>
        <taxon>Actinomycetota</taxon>
        <taxon>Actinomycetes</taxon>
        <taxon>Actinomycetales</taxon>
        <taxon>Actinomycetaceae</taxon>
        <taxon>Trueperella</taxon>
    </lineage>
</organism>
<proteinExistence type="predicted"/>
<accession>A0ABT9PJU2</accession>
<reference evidence="1 2" key="1">
    <citation type="submission" date="2023-07" db="EMBL/GenBank/DDBJ databases">
        <title>Sequencing the genomes of 1000 actinobacteria strains.</title>
        <authorList>
            <person name="Klenk H.-P."/>
        </authorList>
    </citation>
    <scope>NUCLEOTIDE SEQUENCE [LARGE SCALE GENOMIC DNA]</scope>
    <source>
        <strain evidence="1 2">DSM 19515</strain>
    </source>
</reference>
<comment type="caution">
    <text evidence="1">The sequence shown here is derived from an EMBL/GenBank/DDBJ whole genome shotgun (WGS) entry which is preliminary data.</text>
</comment>
<name>A0ABT9PJU2_9ACTO</name>
<evidence type="ECO:0000313" key="2">
    <source>
        <dbReference type="Proteomes" id="UP001230145"/>
    </source>
</evidence>
<sequence length="342" mass="37176">MEITPSLTVYQHDQVALVAPVVSGSYAVKALPDGTDDHVLEVQIPYMVDGVDIRPFARGELLTGVGETMRLEWDFREGGRTWQAASVICQIETASVEAAGITLSGHGLLSRVRHHARRNATQYPEAKRAVDVIRDILAEDNIALSVAMSAVTPSIPAGWVSGTDRWQALTDMVQAIPARLRHVDAGVVLSDPLKPAEEFTRVLRDGDGGTVVSAPCVFDRFERPNHVVVRGKGVDGEPDFAEEAFLEYGPYSPGEYGWVTVEVEADAVTTPAAARHMAVNRLYELGRGAHILQVRAASDWEINIDDAVIVEFEQSRWAGRVVGVEWPADGLGEMTIEVGVDS</sequence>
<keyword evidence="2" id="KW-1185">Reference proteome</keyword>
<dbReference type="Proteomes" id="UP001230145">
    <property type="component" value="Unassembled WGS sequence"/>
</dbReference>
<dbReference type="EMBL" id="JAUSQL010000001">
    <property type="protein sequence ID" value="MDP9832991.1"/>
    <property type="molecule type" value="Genomic_DNA"/>
</dbReference>
<dbReference type="RefSeq" id="WP_296931896.1">
    <property type="nucleotide sequence ID" value="NZ_JAUSQL010000001.1"/>
</dbReference>
<evidence type="ECO:0008006" key="3">
    <source>
        <dbReference type="Google" id="ProtNLM"/>
    </source>
</evidence>